<gene>
    <name evidence="1" type="ORF">QS748_05900</name>
</gene>
<sequence length="331" mass="37273">MPVDMNSTNMVEVVSAIDSGEAILTDNLIKNKEGQILIISGLKTFTFVPLLKASSELTLRDTTRIEHAVATTAQILARKGQQAQLTHMMDINKNLANLDRNLEISGYRRAVPAVTGTNNCFFDSIAYHHNAMKNTGPQTLGTELRAVAHQYAIRHFSRATLDRMTKDFDLRPISPKQSSKYVYCNNLHEPSLDDARHNHNTRSQNTRYHEIIAETDSLGDMQDTILLTHHTQRPIVSIDARFLTATEQLKCQYVVLPDETRDIQVDHEHFYNTADNDQATPDHTEILALQDGKEGLNDVIAQLGQLGWPADQIITIIYTPGHWSPIEQIIQ</sequence>
<accession>A0AA90NQL9</accession>
<organism evidence="1 2">
    <name type="scientific">Candidatus Endonucleibacter bathymodioli</name>
    <dbReference type="NCBI Taxonomy" id="539814"/>
    <lineage>
        <taxon>Bacteria</taxon>
        <taxon>Pseudomonadati</taxon>
        <taxon>Pseudomonadota</taxon>
        <taxon>Gammaproteobacteria</taxon>
        <taxon>Oceanospirillales</taxon>
        <taxon>Endozoicomonadaceae</taxon>
        <taxon>Candidatus Endonucleibacter</taxon>
    </lineage>
</organism>
<evidence type="ECO:0000313" key="2">
    <source>
        <dbReference type="Proteomes" id="UP001178148"/>
    </source>
</evidence>
<proteinExistence type="predicted"/>
<dbReference type="AlphaFoldDB" id="A0AA90NQL9"/>
<comment type="caution">
    <text evidence="1">The sequence shown here is derived from an EMBL/GenBank/DDBJ whole genome shotgun (WGS) entry which is preliminary data.</text>
</comment>
<name>A0AA90NQL9_9GAMM</name>
<dbReference type="Proteomes" id="UP001178148">
    <property type="component" value="Unassembled WGS sequence"/>
</dbReference>
<reference evidence="1 2" key="1">
    <citation type="journal article" date="2023" name="bioRxiv">
        <title>An intranuclear bacterial parasite of deep-sea mussels expresses apoptosis inhibitors acquired from its host.</title>
        <authorList>
            <person name="Gonzalez Porras M.A."/>
            <person name="Assie A."/>
            <person name="Tietjen M."/>
            <person name="Violette M."/>
            <person name="Kleiner M."/>
            <person name="Gruber-Vodicka H."/>
            <person name="Dubilier N."/>
            <person name="Leisch N."/>
        </authorList>
    </citation>
    <scope>NUCLEOTIDE SEQUENCE [LARGE SCALE GENOMIC DNA]</scope>
    <source>
        <strain evidence="1">IAP13</strain>
    </source>
</reference>
<evidence type="ECO:0000313" key="1">
    <source>
        <dbReference type="EMBL" id="MDP0588739.1"/>
    </source>
</evidence>
<keyword evidence="2" id="KW-1185">Reference proteome</keyword>
<protein>
    <submittedName>
        <fullName evidence="1">Uncharacterized protein</fullName>
    </submittedName>
</protein>
<dbReference type="EMBL" id="JASXSV010000007">
    <property type="protein sequence ID" value="MDP0588739.1"/>
    <property type="molecule type" value="Genomic_DNA"/>
</dbReference>